<reference evidence="17 19" key="1">
    <citation type="journal article" date="2010" name="BMC Genomics">
        <title>Combination of measures distinguishes pre-miRNAs from other stem-loops in the genome of the newly sequenced Anopheles darlingi.</title>
        <authorList>
            <person name="Mendes N.D."/>
            <person name="Freitas A.T."/>
            <person name="Vasconcelos A.T."/>
            <person name="Sagot M.F."/>
        </authorList>
    </citation>
    <scope>NUCLEOTIDE SEQUENCE</scope>
</reference>
<dbReference type="eggNOG" id="KOG1600">
    <property type="taxonomic scope" value="Eukaryota"/>
</dbReference>
<dbReference type="OMA" id="KTILCAK"/>
<evidence type="ECO:0000256" key="8">
    <source>
        <dbReference type="ARBA" id="ARBA00023004"/>
    </source>
</evidence>
<evidence type="ECO:0000256" key="11">
    <source>
        <dbReference type="ARBA" id="ARBA00023160"/>
    </source>
</evidence>
<evidence type="ECO:0000256" key="5">
    <source>
        <dbReference type="ARBA" id="ARBA00022832"/>
    </source>
</evidence>
<keyword evidence="4 12" id="KW-0812">Transmembrane</keyword>
<feature type="transmembrane region" description="Helical" evidence="15">
    <location>
        <begin position="376"/>
        <end position="393"/>
    </location>
</feature>
<dbReference type="VEuPathDB" id="VectorBase:ADAC005373"/>
<keyword evidence="10 15" id="KW-0472">Membrane</keyword>
<feature type="transmembrane region" description="Helical" evidence="15">
    <location>
        <begin position="158"/>
        <end position="180"/>
    </location>
</feature>
<dbReference type="VEuPathDB" id="VectorBase:ADAR2_002710"/>
<reference evidence="17" key="2">
    <citation type="submission" date="2010-05" db="EMBL/GenBank/DDBJ databases">
        <authorList>
            <person name="Almeida L.G."/>
            <person name="Nicolas M.F."/>
            <person name="Souza R.C."/>
            <person name="Vasconcelos A.T.R."/>
        </authorList>
    </citation>
    <scope>NUCLEOTIDE SEQUENCE</scope>
</reference>
<keyword evidence="7 12" id="KW-0560">Oxidoreductase</keyword>
<proteinExistence type="inferred from homology"/>
<dbReference type="PANTHER" id="PTHR11351:SF92">
    <property type="entry name" value="ACYL-COA DESATURASE 2-LIKE PROTEIN"/>
    <property type="match status" value="1"/>
</dbReference>
<comment type="cofactor">
    <cofactor evidence="12">
        <name>Fe(2+)</name>
        <dbReference type="ChEBI" id="CHEBI:29033"/>
    </cofactor>
</comment>
<evidence type="ECO:0000256" key="13">
    <source>
        <dbReference type="SAM" id="Coils"/>
    </source>
</evidence>
<reference evidence="18" key="4">
    <citation type="submission" date="2015-06" db="UniProtKB">
        <authorList>
            <consortium name="EnsemblMetazoa"/>
        </authorList>
    </citation>
    <scope>IDENTIFICATION</scope>
</reference>
<feature type="domain" description="Fatty acid desaturase" evidence="16">
    <location>
        <begin position="130"/>
        <end position="240"/>
    </location>
</feature>
<evidence type="ECO:0000313" key="18">
    <source>
        <dbReference type="EnsemblMetazoa" id="ADAC005373-PA"/>
    </source>
</evidence>
<keyword evidence="19" id="KW-1185">Reference proteome</keyword>
<keyword evidence="13" id="KW-0175">Coiled coil</keyword>
<dbReference type="EnsemblMetazoa" id="ADAC005373-RA">
    <property type="protein sequence ID" value="ADAC005373-PA"/>
    <property type="gene ID" value="ADAC005373"/>
</dbReference>
<dbReference type="EMBL" id="ADMH02001350">
    <property type="protein sequence ID" value="ETN62926.1"/>
    <property type="molecule type" value="Genomic_DNA"/>
</dbReference>
<keyword evidence="3 12" id="KW-0444">Lipid biosynthesis</keyword>
<evidence type="ECO:0000256" key="2">
    <source>
        <dbReference type="ARBA" id="ARBA00009295"/>
    </source>
</evidence>
<evidence type="ECO:0000256" key="3">
    <source>
        <dbReference type="ARBA" id="ARBA00022516"/>
    </source>
</evidence>
<dbReference type="InterPro" id="IPR015876">
    <property type="entry name" value="Acyl-CoA_DS"/>
</dbReference>
<evidence type="ECO:0000259" key="16">
    <source>
        <dbReference type="Pfam" id="PF00487"/>
    </source>
</evidence>
<dbReference type="CDD" id="cd03505">
    <property type="entry name" value="Delta9-FADS-like"/>
    <property type="match status" value="1"/>
</dbReference>
<dbReference type="InterPro" id="IPR005804">
    <property type="entry name" value="FA_desaturase_dom"/>
</dbReference>
<dbReference type="Proteomes" id="UP000000673">
    <property type="component" value="Unassembled WGS sequence"/>
</dbReference>
<comment type="similarity">
    <text evidence="2 12">Belongs to the fatty acid desaturase type 1 family.</text>
</comment>
<dbReference type="PRINTS" id="PR00075">
    <property type="entry name" value="FACDDSATRASE"/>
</dbReference>
<keyword evidence="5" id="KW-0276">Fatty acid metabolism</keyword>
<reference evidence="17" key="3">
    <citation type="journal article" date="2013" name="Nucleic Acids Res.">
        <title>The genome of Anopheles darlingi, the main neotropical malaria vector.</title>
        <authorList>
            <person name="Marinotti O."/>
            <person name="Cerqueira G.C."/>
            <person name="de Almeida L.G."/>
            <person name="Ferro M.I."/>
            <person name="Loreto E.L."/>
            <person name="Zaha A."/>
            <person name="Teixeira S.M."/>
            <person name="Wespiser A.R."/>
            <person name="Almeida E Silva A."/>
            <person name="Schlindwein A.D."/>
            <person name="Pacheco A.C."/>
            <person name="Silva A.L."/>
            <person name="Graveley B.R."/>
            <person name="Walenz B.P."/>
            <person name="Lima Bde A."/>
            <person name="Ribeiro C.A."/>
            <person name="Nunes-Silva C.G."/>
            <person name="de Carvalho C.R."/>
            <person name="Soares C.M."/>
            <person name="de Menezes C.B."/>
            <person name="Matiolli C."/>
            <person name="Caffrey D."/>
            <person name="Araujo D.A."/>
            <person name="de Oliveira D.M."/>
            <person name="Golenbock D."/>
            <person name="Grisard E.C."/>
            <person name="Fantinatti-Garboggini F."/>
            <person name="de Carvalho F.M."/>
            <person name="Barcellos F.G."/>
            <person name="Prosdocimi F."/>
            <person name="May G."/>
            <person name="Azevedo Junior G.M."/>
            <person name="Guimaraes G.M."/>
            <person name="Goldman G.H."/>
            <person name="Padilha I.Q."/>
            <person name="Batista Jda S."/>
            <person name="Ferro J.A."/>
            <person name="Ribeiro J.M."/>
            <person name="Fietto J.L."/>
            <person name="Dabbas K.M."/>
            <person name="Cerdeira L."/>
            <person name="Agnez-Lima L.F."/>
            <person name="Brocchi M."/>
            <person name="de Carvalho M.O."/>
            <person name="Teixeira Mde M."/>
            <person name="Diniz Maia Mde M."/>
            <person name="Goldman M.H."/>
            <person name="Cruz Schneider M.P."/>
            <person name="Felipe M.S."/>
            <person name="Hungria M."/>
            <person name="Nicolas M.F."/>
            <person name="Pereira M."/>
            <person name="Montes M.A."/>
            <person name="Cantao M.E."/>
            <person name="Vincentz M."/>
            <person name="Rafael M.S."/>
            <person name="Silverman N."/>
            <person name="Stoco P.H."/>
            <person name="Souza R.C."/>
            <person name="Vicentini R."/>
            <person name="Gazzinelli R.T."/>
            <person name="Neves Rde O."/>
            <person name="Silva R."/>
            <person name="Astolfi-Filho S."/>
            <person name="Maciel T.E."/>
            <person name="Urmenyi T.P."/>
            <person name="Tadei W.P."/>
            <person name="Camargo E.P."/>
            <person name="de Vasconcelos A.T."/>
        </authorList>
    </citation>
    <scope>NUCLEOTIDE SEQUENCE</scope>
</reference>
<evidence type="ECO:0000256" key="14">
    <source>
        <dbReference type="SAM" id="MobiDB-lite"/>
    </source>
</evidence>
<evidence type="ECO:0000256" key="9">
    <source>
        <dbReference type="ARBA" id="ARBA00023098"/>
    </source>
</evidence>
<keyword evidence="9" id="KW-0443">Lipid metabolism</keyword>
<evidence type="ECO:0000256" key="10">
    <source>
        <dbReference type="ARBA" id="ARBA00023136"/>
    </source>
</evidence>
<evidence type="ECO:0000313" key="17">
    <source>
        <dbReference type="EMBL" id="ETN62926.1"/>
    </source>
</evidence>
<feature type="transmembrane region" description="Helical" evidence="15">
    <location>
        <begin position="100"/>
        <end position="121"/>
    </location>
</feature>
<dbReference type="HOGENOM" id="CLU_026806_0_0_1"/>
<keyword evidence="6 15" id="KW-1133">Transmembrane helix</keyword>
<evidence type="ECO:0000313" key="19">
    <source>
        <dbReference type="Proteomes" id="UP000000673"/>
    </source>
</evidence>
<feature type="coiled-coil region" evidence="13">
    <location>
        <begin position="562"/>
        <end position="589"/>
    </location>
</feature>
<comment type="subcellular location">
    <subcellularLocation>
        <location evidence="1">Membrane</location>
        <topology evidence="1">Multi-pass membrane protein</topology>
    </subcellularLocation>
</comment>
<dbReference type="Pfam" id="PF00487">
    <property type="entry name" value="FA_desaturase"/>
    <property type="match status" value="1"/>
</dbReference>
<evidence type="ECO:0000256" key="7">
    <source>
        <dbReference type="ARBA" id="ARBA00023002"/>
    </source>
</evidence>
<evidence type="ECO:0000256" key="12">
    <source>
        <dbReference type="RuleBase" id="RU000581"/>
    </source>
</evidence>
<accession>W5JFU6</accession>
<evidence type="ECO:0000256" key="6">
    <source>
        <dbReference type="ARBA" id="ARBA00022989"/>
    </source>
</evidence>
<protein>
    <recommendedName>
        <fullName evidence="16">Fatty acid desaturase domain-containing protein</fullName>
    </recommendedName>
</protein>
<evidence type="ECO:0000256" key="1">
    <source>
        <dbReference type="ARBA" id="ARBA00004141"/>
    </source>
</evidence>
<sequence>MGADSLPKTILCAKTPELIETAAAITDRKPEQSQTAAAVQQQQQQQQHTAFEKALQTCSSAVHEAEADRKLKEIGSATPILPSEIGTDFNFKREIVWKNVIGFLALHICGWIGLHLAFWRYCDYRTTLYTLWLMYASGQGVTMGAHRLWSHRAFKAKLWLRIILLWMHTLAGQNCLYVWVRDHRQHHKFSDTDADPHNANRGFFFSHIGWLLSRKHPKVIEYGKKIDMSDLEADPLIMFQKQALKKTNIWRKLAHQLRTPECEHRRRSELGLMKRNSASVMFVVRIEAPSFRSRSRLTVANGSFFAGPGIPTAHHRTRRIRRPKRDAECQKPQNHGTLREGYFDRPSPATFIPALLYNNSTCAEQVRSPAAKHYKLLYTIFALFGPTAIPVYFWGENPWYALFVAFFFRTVLSLNGTWSVNSAAHMFGTRPYDKTMWPVENMFVSFVAVGEGWHNYHHAFPWDYRASEYGTPLNLTGTLIDLLAKVGAIWDRKTATSNMVKNRVMRTGDKSHHTYGTEEGRNAFTTLWNIWKHPSNPTYNSIHTPKPKILQSDGYALIPDELKQSELDEDILSKENEELLRRQREEENRTTEANQIYTKLSKYIKEQQATVGADGGAVEDALLQSNNNGDKMVQMGKAALNVLDHNDNTLVKRRPPTTEATALGVSH</sequence>
<evidence type="ECO:0000256" key="15">
    <source>
        <dbReference type="SAM" id="Phobius"/>
    </source>
</evidence>
<comment type="domain">
    <text evidence="12">The histidine box domains are involved in binding the catalytic metal ions.</text>
</comment>
<dbReference type="AlphaFoldDB" id="W5JFU6"/>
<dbReference type="GO" id="GO:0004768">
    <property type="term" value="F:stearoyl-CoA 9-desaturase activity"/>
    <property type="evidence" value="ECO:0007669"/>
    <property type="project" value="TreeGrafter"/>
</dbReference>
<dbReference type="GO" id="GO:0005789">
    <property type="term" value="C:endoplasmic reticulum membrane"/>
    <property type="evidence" value="ECO:0007669"/>
    <property type="project" value="TreeGrafter"/>
</dbReference>
<feature type="transmembrane region" description="Helical" evidence="15">
    <location>
        <begin position="399"/>
        <end position="420"/>
    </location>
</feature>
<feature type="region of interest" description="Disordered" evidence="14">
    <location>
        <begin position="319"/>
        <end position="338"/>
    </location>
</feature>
<dbReference type="GO" id="GO:0005506">
    <property type="term" value="F:iron ion binding"/>
    <property type="evidence" value="ECO:0007669"/>
    <property type="project" value="TreeGrafter"/>
</dbReference>
<name>W5JFU6_ANODA</name>
<gene>
    <name evidence="17" type="ORF">AND_005373</name>
</gene>
<keyword evidence="8" id="KW-0408">Iron</keyword>
<organism evidence="17">
    <name type="scientific">Anopheles darlingi</name>
    <name type="common">Mosquito</name>
    <dbReference type="NCBI Taxonomy" id="43151"/>
    <lineage>
        <taxon>Eukaryota</taxon>
        <taxon>Metazoa</taxon>
        <taxon>Ecdysozoa</taxon>
        <taxon>Arthropoda</taxon>
        <taxon>Hexapoda</taxon>
        <taxon>Insecta</taxon>
        <taxon>Pterygota</taxon>
        <taxon>Neoptera</taxon>
        <taxon>Endopterygota</taxon>
        <taxon>Diptera</taxon>
        <taxon>Nematocera</taxon>
        <taxon>Culicoidea</taxon>
        <taxon>Culicidae</taxon>
        <taxon>Anophelinae</taxon>
        <taxon>Anopheles</taxon>
    </lineage>
</organism>
<dbReference type="STRING" id="43151.W5JFU6"/>
<dbReference type="GO" id="GO:0006636">
    <property type="term" value="P:unsaturated fatty acid biosynthetic process"/>
    <property type="evidence" value="ECO:0007669"/>
    <property type="project" value="TreeGrafter"/>
</dbReference>
<keyword evidence="11 12" id="KW-0275">Fatty acid biosynthesis</keyword>
<dbReference type="PANTHER" id="PTHR11351">
    <property type="entry name" value="ACYL-COA DESATURASE"/>
    <property type="match status" value="1"/>
</dbReference>
<evidence type="ECO:0000256" key="4">
    <source>
        <dbReference type="ARBA" id="ARBA00022692"/>
    </source>
</evidence>